<feature type="transmembrane region" description="Helical" evidence="1">
    <location>
        <begin position="14"/>
        <end position="33"/>
    </location>
</feature>
<comment type="caution">
    <text evidence="2">The sequence shown here is derived from an EMBL/GenBank/DDBJ whole genome shotgun (WGS) entry which is preliminary data.</text>
</comment>
<gene>
    <name evidence="2" type="ORF">LEP1GSC079_1568</name>
</gene>
<keyword evidence="1" id="KW-0472">Membrane</keyword>
<sequence length="38" mass="4533">MFQKFECFVSTLKYRIYGIFFAIRPLILGTIFIRPSSK</sequence>
<protein>
    <submittedName>
        <fullName evidence="2">Uncharacterized protein</fullName>
    </submittedName>
</protein>
<name>A0A0F6ICY1_LEPIR</name>
<proteinExistence type="predicted"/>
<accession>A0A0F6ICY1</accession>
<organism evidence="2 3">
    <name type="scientific">Leptospira interrogans str. FPW1039</name>
    <dbReference type="NCBI Taxonomy" id="1193040"/>
    <lineage>
        <taxon>Bacteria</taxon>
        <taxon>Pseudomonadati</taxon>
        <taxon>Spirochaetota</taxon>
        <taxon>Spirochaetia</taxon>
        <taxon>Leptospirales</taxon>
        <taxon>Leptospiraceae</taxon>
        <taxon>Leptospira</taxon>
    </lineage>
</organism>
<dbReference type="Proteomes" id="UP000012164">
    <property type="component" value="Unassembled WGS sequence"/>
</dbReference>
<evidence type="ECO:0000313" key="2">
    <source>
        <dbReference type="EMBL" id="EMJ35906.1"/>
    </source>
</evidence>
<dbReference type="EMBL" id="AKWR02000148">
    <property type="protein sequence ID" value="EMJ35906.1"/>
    <property type="molecule type" value="Genomic_DNA"/>
</dbReference>
<keyword evidence="1" id="KW-1133">Transmembrane helix</keyword>
<evidence type="ECO:0000256" key="1">
    <source>
        <dbReference type="SAM" id="Phobius"/>
    </source>
</evidence>
<evidence type="ECO:0000313" key="3">
    <source>
        <dbReference type="Proteomes" id="UP000012164"/>
    </source>
</evidence>
<reference evidence="2 3" key="1">
    <citation type="submission" date="2013-01" db="EMBL/GenBank/DDBJ databases">
        <authorList>
            <person name="Harkins D.M."/>
            <person name="Durkin A.S."/>
            <person name="Brinkac L.M."/>
            <person name="Haft D.H."/>
            <person name="Selengut J.D."/>
            <person name="Sanka R."/>
            <person name="DePew J."/>
            <person name="Purushe J."/>
            <person name="Peacock S.J."/>
            <person name="Thaipadungpanit J."/>
            <person name="Wuthiekanun V.W."/>
            <person name="Day N.P."/>
            <person name="Vinetz J.M."/>
            <person name="Sutton G.G."/>
            <person name="Nierman W.C."/>
            <person name="Fouts D.E."/>
        </authorList>
    </citation>
    <scope>NUCLEOTIDE SEQUENCE [LARGE SCALE GENOMIC DNA]</scope>
    <source>
        <strain evidence="2 3">FPW1039</strain>
    </source>
</reference>
<keyword evidence="1" id="KW-0812">Transmembrane</keyword>
<dbReference type="AlphaFoldDB" id="A0A0F6ICY1"/>